<keyword evidence="1" id="KW-0472">Membrane</keyword>
<accession>A0ABT9DD78</accession>
<protein>
    <recommendedName>
        <fullName evidence="4">Effector</fullName>
    </recommendedName>
</protein>
<evidence type="ECO:0000313" key="3">
    <source>
        <dbReference type="Proteomes" id="UP001172036"/>
    </source>
</evidence>
<evidence type="ECO:0000256" key="1">
    <source>
        <dbReference type="SAM" id="Phobius"/>
    </source>
</evidence>
<name>A0ABT9DD78_9MOLU</name>
<comment type="caution">
    <text evidence="2">The sequence shown here is derived from an EMBL/GenBank/DDBJ whole genome shotgun (WGS) entry which is preliminary data.</text>
</comment>
<keyword evidence="3" id="KW-1185">Reference proteome</keyword>
<keyword evidence="1" id="KW-0812">Transmembrane</keyword>
<dbReference type="EMBL" id="JAOSID010000003">
    <property type="protein sequence ID" value="MDO8168029.1"/>
    <property type="molecule type" value="Genomic_DNA"/>
</dbReference>
<reference evidence="2 3" key="1">
    <citation type="journal article" date="2023" name="Int. J. Syst. Evol. Microbiol.">
        <title>The observation of taxonomic boundaries for the 16SrII and 16SrXXV phytoplasmas using genome-based delimitation.</title>
        <authorList>
            <person name="Rodrigues Jardim B."/>
            <person name="Tran-Nguyen L.T.T."/>
            <person name="Gambley C."/>
            <person name="Al-Sadi A.M."/>
            <person name="Al-Subhi A.M."/>
            <person name="Foissac X."/>
            <person name="Salar P."/>
            <person name="Cai H."/>
            <person name="Yang J.Y."/>
            <person name="Davis R."/>
            <person name="Jones L."/>
            <person name="Rodoni B."/>
            <person name="Constable F.E."/>
        </authorList>
    </citation>
    <scope>NUCLEOTIDE SEQUENCE [LARGE SCALE GENOMIC DNA]</scope>
    <source>
        <strain evidence="2">BAWM-155c</strain>
    </source>
</reference>
<dbReference type="Proteomes" id="UP001172036">
    <property type="component" value="Unassembled WGS sequence"/>
</dbReference>
<dbReference type="RefSeq" id="WP_304515233.1">
    <property type="nucleotide sequence ID" value="NZ_JAOSID010000003.1"/>
</dbReference>
<sequence length="46" mass="5154">MSLLKILTYLGVCFILIFILYKLEIIVPSETKVPWIKAPTTAAKSS</sequence>
<evidence type="ECO:0008006" key="4">
    <source>
        <dbReference type="Google" id="ProtNLM"/>
    </source>
</evidence>
<proteinExistence type="predicted"/>
<gene>
    <name evidence="2" type="ORF">OC680_00840</name>
</gene>
<evidence type="ECO:0000313" key="2">
    <source>
        <dbReference type="EMBL" id="MDO8168029.1"/>
    </source>
</evidence>
<feature type="transmembrane region" description="Helical" evidence="1">
    <location>
        <begin position="6"/>
        <end position="23"/>
    </location>
</feature>
<keyword evidence="1" id="KW-1133">Transmembrane helix</keyword>
<organism evidence="2 3">
    <name type="scientific">Candidatus Phytoplasma melaleucae</name>
    <dbReference type="NCBI Taxonomy" id="2982630"/>
    <lineage>
        <taxon>Bacteria</taxon>
        <taxon>Bacillati</taxon>
        <taxon>Mycoplasmatota</taxon>
        <taxon>Mollicutes</taxon>
        <taxon>Acholeplasmatales</taxon>
        <taxon>Acholeplasmataceae</taxon>
        <taxon>Candidatus Phytoplasma</taxon>
    </lineage>
</organism>